<evidence type="ECO:0000313" key="1">
    <source>
        <dbReference type="EMBL" id="BAP69131.1"/>
    </source>
</evidence>
<feature type="non-terminal residue" evidence="1">
    <location>
        <position position="124"/>
    </location>
</feature>
<dbReference type="AlphaFoldDB" id="A0A090B907"/>
<gene>
    <name evidence="1" type="primary">HaRxLL473</name>
</gene>
<sequence length="124" mass="13514">MVLRSMRLGVAMAWLLFLRDDRLRPLRLLCARDKAPNLAVAVVKLKPLLVRDGAREWPPDGRRARGELAAVMTLLSCVDEPLSDDLRRLAVRAVAAAVVRLEADGGVRDIMRASNKCAIAGGAC</sequence>
<accession>A0A090B907</accession>
<proteinExistence type="evidence at transcript level"/>
<reference evidence="1" key="1">
    <citation type="journal article" date="2014" name="PLoS Pathog.">
        <title>Expression profiling during Arabidopsis/downy mildew interaction reveals a highly-expressed effector that attenuates responses to salicylic acid.</title>
        <authorList>
            <person name="Asai S."/>
            <person name="Rallapalli G."/>
            <person name="Piquerez S.J.M."/>
            <person name="Caillaud M.C."/>
            <person name="Furzer O.J."/>
            <person name="Ishaque N."/>
            <person name="Wirthmueller L."/>
            <person name="Fabro G."/>
            <person name="Shirasu K."/>
            <person name="Jones J.D.G."/>
        </authorList>
    </citation>
    <scope>NUCLEOTIDE SEQUENCE</scope>
    <source>
        <strain evidence="1">Emoy2</strain>
    </source>
</reference>
<dbReference type="EMBL" id="AB922555">
    <property type="protein sequence ID" value="BAP69131.1"/>
    <property type="molecule type" value="mRNA"/>
</dbReference>
<protein>
    <submittedName>
        <fullName evidence="1">RxLR effector candidate protein</fullName>
    </submittedName>
</protein>
<organism evidence="1">
    <name type="scientific">Hyaloperonospora arabidopsidis (strain Emoy2)</name>
    <name type="common">Downy mildew agent</name>
    <name type="synonym">Peronospora arabidopsidis</name>
    <dbReference type="NCBI Taxonomy" id="559515"/>
    <lineage>
        <taxon>Eukaryota</taxon>
        <taxon>Sar</taxon>
        <taxon>Stramenopiles</taxon>
        <taxon>Oomycota</taxon>
        <taxon>Peronosporomycetes</taxon>
        <taxon>Peronosporales</taxon>
        <taxon>Peronosporaceae</taxon>
        <taxon>Hyaloperonospora</taxon>
    </lineage>
</organism>
<name>A0A090B907_HYAAE</name>